<evidence type="ECO:0000313" key="3">
    <source>
        <dbReference type="Proteomes" id="UP000464577"/>
    </source>
</evidence>
<evidence type="ECO:0000313" key="2">
    <source>
        <dbReference type="EMBL" id="QHV99120.1"/>
    </source>
</evidence>
<dbReference type="GO" id="GO:0003677">
    <property type="term" value="F:DNA binding"/>
    <property type="evidence" value="ECO:0007669"/>
    <property type="project" value="TreeGrafter"/>
</dbReference>
<dbReference type="PANTHER" id="PTHR35807">
    <property type="entry name" value="TRANSCRIPTIONAL REGULATOR REDD-RELATED"/>
    <property type="match status" value="1"/>
</dbReference>
<sequence>MVLGFTISNYGILLRLCFYTITMLCIASITLKAQSYGLRFAGQEEIQDNRTSLNLTPEKPLCLNGTVDITFDLSLASSYTTYFGYIFRIIQNEKQNLDLLYEQKSKSFKIIIGERFSKSVIKIDSAQLFDHWNRFRIQIDLKNSTILVYANNKLIIRDQVPFGEGDCFTIFFGGNEFRNFKSKDLPPMNLKDITISEDGKRRYHWPLNELKGTTATDELVGQTASVKNPIWIKSLHNEWKLAKQFTVNGSACVAFDPASETVHVIGSDILYRYSVRSRQGEALPQKNSPPSFLPGNQAIFNPSTGKLYNYYIDQKSISAFDSVSRSWKSETLTPKYTIATEYWQANKFIAGSGSDLYILGGYGQLTYKNSIHRYHFATKKWETIPTKGNVYSPRYLAALGTTPGADTAYLIGGYGSLTGEQMLNPKSTYDLLEYIVKENTFRKLYELPVPKADFAFANSLIIDSKSNRFYGLIFPNQQFKSHLQLIRGSLSKPTYELVGTSIPYQFHDTHSYSDLYFCPTSHQLVAVTLYRNEKNTAAIKNTTDVKLYTISFPPNALEPTPSAEKQSFKTYWLWILAGLVAGGLVLIYARRRRQLESQRPHPNLLSEQSPARGVPVDEPSLASNFVDKPVFRASVYLFGNFQVFDHSGSDITKLFTPLLKELFLLLALNNIGKQRGVPSEKLNEILWPDKSGRDASNNRSVNIAKLRSILEKAGPCSLSKESGYWNILFDFNQIYVDYERYMAIINNKATLTKQTIIELEEITKRGSFLLNTEYYWLDDFKADISNNIINTFLQYADKLNINDDPEFLIQLTNFIFYYDPVNEDAIILKCKSLALMGKHTLAKNAFEKFTRDYKIIYGEDYKQSFSAFMD</sequence>
<dbReference type="Pfam" id="PF01344">
    <property type="entry name" value="Kelch_1"/>
    <property type="match status" value="1"/>
</dbReference>
<keyword evidence="1" id="KW-1133">Transmembrane helix</keyword>
<name>A0A6P1W5A8_9BACT</name>
<dbReference type="GO" id="GO:0006355">
    <property type="term" value="P:regulation of DNA-templated transcription"/>
    <property type="evidence" value="ECO:0007669"/>
    <property type="project" value="TreeGrafter"/>
</dbReference>
<dbReference type="InterPro" id="IPR036388">
    <property type="entry name" value="WH-like_DNA-bd_sf"/>
</dbReference>
<accession>A0A6P1W5A8</accession>
<evidence type="ECO:0000256" key="1">
    <source>
        <dbReference type="SAM" id="Phobius"/>
    </source>
</evidence>
<dbReference type="PANTHER" id="PTHR35807:SF1">
    <property type="entry name" value="TRANSCRIPTIONAL REGULATOR REDD"/>
    <property type="match status" value="1"/>
</dbReference>
<dbReference type="Gene3D" id="1.10.10.10">
    <property type="entry name" value="Winged helix-like DNA-binding domain superfamily/Winged helix DNA-binding domain"/>
    <property type="match status" value="1"/>
</dbReference>
<dbReference type="InterPro" id="IPR051677">
    <property type="entry name" value="AfsR-DnrI-RedD_regulator"/>
</dbReference>
<proteinExistence type="predicted"/>
<dbReference type="AlphaFoldDB" id="A0A6P1W5A8"/>
<dbReference type="InterPro" id="IPR015915">
    <property type="entry name" value="Kelch-typ_b-propeller"/>
</dbReference>
<dbReference type="Gene3D" id="2.120.10.80">
    <property type="entry name" value="Kelch-type beta propeller"/>
    <property type="match status" value="1"/>
</dbReference>
<dbReference type="EMBL" id="CP045997">
    <property type="protein sequence ID" value="QHV99120.1"/>
    <property type="molecule type" value="Genomic_DNA"/>
</dbReference>
<feature type="transmembrane region" description="Helical" evidence="1">
    <location>
        <begin position="571"/>
        <end position="589"/>
    </location>
</feature>
<dbReference type="KEGG" id="senf:GJR95_30750"/>
<dbReference type="Proteomes" id="UP000464577">
    <property type="component" value="Chromosome"/>
</dbReference>
<keyword evidence="1" id="KW-0472">Membrane</keyword>
<reference evidence="2 3" key="1">
    <citation type="submission" date="2019-11" db="EMBL/GenBank/DDBJ databases">
        <title>Spirosoma endbachense sp. nov., isolated from a natural salt meadow.</title>
        <authorList>
            <person name="Rojas J."/>
            <person name="Ambika Manirajan B."/>
            <person name="Ratering S."/>
            <person name="Suarez C."/>
            <person name="Geissler-Plaum R."/>
            <person name="Schnell S."/>
        </authorList>
    </citation>
    <scope>NUCLEOTIDE SEQUENCE [LARGE SCALE GENOMIC DNA]</scope>
    <source>
        <strain evidence="2 3">I-24</strain>
    </source>
</reference>
<dbReference type="InterPro" id="IPR011043">
    <property type="entry name" value="Gal_Oxase/kelch_b-propeller"/>
</dbReference>
<protein>
    <submittedName>
        <fullName evidence="2">Galactose oxidase</fullName>
    </submittedName>
</protein>
<dbReference type="SUPFAM" id="SSF50965">
    <property type="entry name" value="Galactose oxidase, central domain"/>
    <property type="match status" value="1"/>
</dbReference>
<dbReference type="InterPro" id="IPR006652">
    <property type="entry name" value="Kelch_1"/>
</dbReference>
<keyword evidence="1" id="KW-0812">Transmembrane</keyword>
<gene>
    <name evidence="2" type="ORF">GJR95_30750</name>
</gene>
<keyword evidence="3" id="KW-1185">Reference proteome</keyword>
<feature type="transmembrane region" description="Helical" evidence="1">
    <location>
        <begin position="12"/>
        <end position="31"/>
    </location>
</feature>
<organism evidence="2 3">
    <name type="scientific">Spirosoma endbachense</name>
    <dbReference type="NCBI Taxonomy" id="2666025"/>
    <lineage>
        <taxon>Bacteria</taxon>
        <taxon>Pseudomonadati</taxon>
        <taxon>Bacteroidota</taxon>
        <taxon>Cytophagia</taxon>
        <taxon>Cytophagales</taxon>
        <taxon>Cytophagaceae</taxon>
        <taxon>Spirosoma</taxon>
    </lineage>
</organism>